<dbReference type="Pfam" id="PF10282">
    <property type="entry name" value="Lactonase"/>
    <property type="match status" value="1"/>
</dbReference>
<gene>
    <name evidence="2" type="ORF">OC846_002355</name>
</gene>
<dbReference type="SUPFAM" id="SSF75011">
    <property type="entry name" value="3-carboxy-cis,cis-mucoante lactonizing enzyme"/>
    <property type="match status" value="1"/>
</dbReference>
<evidence type="ECO:0000313" key="3">
    <source>
        <dbReference type="Proteomes" id="UP001176517"/>
    </source>
</evidence>
<comment type="caution">
    <text evidence="2">The sequence shown here is derived from an EMBL/GenBank/DDBJ whole genome shotgun (WGS) entry which is preliminary data.</text>
</comment>
<dbReference type="InterPro" id="IPR015943">
    <property type="entry name" value="WD40/YVTN_repeat-like_dom_sf"/>
</dbReference>
<keyword evidence="3" id="KW-1185">Reference proteome</keyword>
<name>A0AAN6GTU0_9BASI</name>
<dbReference type="AlphaFoldDB" id="A0AAN6GTU0"/>
<evidence type="ECO:0008006" key="4">
    <source>
        <dbReference type="Google" id="ProtNLM"/>
    </source>
</evidence>
<sequence length="403" mass="43242">MVGLPSQTCPRVRHIISGTFNTARLHLLAFDTLTKTLVLTRSIDAQGPHQFLALGVGSDSSDLTACSVLRRTVYATTWATPPSLSAWAVVGLDDQSGASIEAAHDVDLQWINTVPITATSSYVHVQPPPFLATTAPSFGRTPGTARFLYSAGGPTGELHRIDSNTGALVNGEVQELCFLEGGTEALKDADKGRKALRYGAHSIDVSTDNLVFVADLGRNAILTYLRDDVEGSLHLLCETKSPRSGDGPRHVVPSADGRWAFSVTEHTSSVDVFEIVDKRKGELQYRLSLDLLTPATPGSSKDASEEHLLFRWNTPTSGGKANAIEWAPRYGLEVSSVGSSSANFRGEDQDWMVLTDDANGGIFVLQWNGQDLVEVARTQLPGKGDPKLGEGAHEGASHAIWLT</sequence>
<dbReference type="Proteomes" id="UP001176517">
    <property type="component" value="Unassembled WGS sequence"/>
</dbReference>
<dbReference type="PANTHER" id="PTHR30344:SF4">
    <property type="entry name" value="CYCLASE, PUTATIVE (AFU_ORTHOLOGUE AFUA_6G11580)-RELATED"/>
    <property type="match status" value="1"/>
</dbReference>
<dbReference type="PANTHER" id="PTHR30344">
    <property type="entry name" value="6-PHOSPHOGLUCONOLACTONASE-RELATED"/>
    <property type="match status" value="1"/>
</dbReference>
<comment type="similarity">
    <text evidence="1">Belongs to the cycloisomerase 2 family.</text>
</comment>
<dbReference type="GO" id="GO:0017057">
    <property type="term" value="F:6-phosphogluconolactonase activity"/>
    <property type="evidence" value="ECO:0007669"/>
    <property type="project" value="TreeGrafter"/>
</dbReference>
<accession>A0AAN6GTU0</accession>
<dbReference type="InterPro" id="IPR019405">
    <property type="entry name" value="Lactonase_7-beta_prop"/>
</dbReference>
<organism evidence="2 3">
    <name type="scientific">Tilletia horrida</name>
    <dbReference type="NCBI Taxonomy" id="155126"/>
    <lineage>
        <taxon>Eukaryota</taxon>
        <taxon>Fungi</taxon>
        <taxon>Dikarya</taxon>
        <taxon>Basidiomycota</taxon>
        <taxon>Ustilaginomycotina</taxon>
        <taxon>Exobasidiomycetes</taxon>
        <taxon>Tilletiales</taxon>
        <taxon>Tilletiaceae</taxon>
        <taxon>Tilletia</taxon>
    </lineage>
</organism>
<dbReference type="InterPro" id="IPR050282">
    <property type="entry name" value="Cycloisomerase_2"/>
</dbReference>
<dbReference type="Gene3D" id="2.130.10.10">
    <property type="entry name" value="YVTN repeat-like/Quinoprotein amine dehydrogenase"/>
    <property type="match status" value="1"/>
</dbReference>
<evidence type="ECO:0000256" key="1">
    <source>
        <dbReference type="ARBA" id="ARBA00005564"/>
    </source>
</evidence>
<dbReference type="EMBL" id="JAPDMZ010000045">
    <property type="protein sequence ID" value="KAK0553824.1"/>
    <property type="molecule type" value="Genomic_DNA"/>
</dbReference>
<proteinExistence type="inferred from homology"/>
<evidence type="ECO:0000313" key="2">
    <source>
        <dbReference type="EMBL" id="KAK0553824.1"/>
    </source>
</evidence>
<protein>
    <recommendedName>
        <fullName evidence="4">Muconate cycloisomerase 1</fullName>
    </recommendedName>
</protein>
<reference evidence="2" key="1">
    <citation type="journal article" date="2023" name="PhytoFront">
        <title>Draft Genome Resources of Seven Strains of Tilletia horrida, Causal Agent of Kernel Smut of Rice.</title>
        <authorList>
            <person name="Khanal S."/>
            <person name="Antony Babu S."/>
            <person name="Zhou X.G."/>
        </authorList>
    </citation>
    <scope>NUCLEOTIDE SEQUENCE</scope>
    <source>
        <strain evidence="2">TX6</strain>
    </source>
</reference>